<name>A0A4C1ZRF8_EUMVA</name>
<reference evidence="2 3" key="1">
    <citation type="journal article" date="2019" name="Commun. Biol.">
        <title>The bagworm genome reveals a unique fibroin gene that provides high tensile strength.</title>
        <authorList>
            <person name="Kono N."/>
            <person name="Nakamura H."/>
            <person name="Ohtoshi R."/>
            <person name="Tomita M."/>
            <person name="Numata K."/>
            <person name="Arakawa K."/>
        </authorList>
    </citation>
    <scope>NUCLEOTIDE SEQUENCE [LARGE SCALE GENOMIC DNA]</scope>
</reference>
<organism evidence="2 3">
    <name type="scientific">Eumeta variegata</name>
    <name type="common">Bagworm moth</name>
    <name type="synonym">Eumeta japonica</name>
    <dbReference type="NCBI Taxonomy" id="151549"/>
    <lineage>
        <taxon>Eukaryota</taxon>
        <taxon>Metazoa</taxon>
        <taxon>Ecdysozoa</taxon>
        <taxon>Arthropoda</taxon>
        <taxon>Hexapoda</taxon>
        <taxon>Insecta</taxon>
        <taxon>Pterygota</taxon>
        <taxon>Neoptera</taxon>
        <taxon>Endopterygota</taxon>
        <taxon>Lepidoptera</taxon>
        <taxon>Glossata</taxon>
        <taxon>Ditrysia</taxon>
        <taxon>Tineoidea</taxon>
        <taxon>Psychidae</taxon>
        <taxon>Oiketicinae</taxon>
        <taxon>Eumeta</taxon>
    </lineage>
</organism>
<comment type="caution">
    <text evidence="2">The sequence shown here is derived from an EMBL/GenBank/DDBJ whole genome shotgun (WGS) entry which is preliminary data.</text>
</comment>
<accession>A0A4C1ZRF8</accession>
<evidence type="ECO:0000256" key="1">
    <source>
        <dbReference type="SAM" id="MobiDB-lite"/>
    </source>
</evidence>
<evidence type="ECO:0000313" key="2">
    <source>
        <dbReference type="EMBL" id="GBP90530.1"/>
    </source>
</evidence>
<sequence>MGAARGAHAQRRRPLTGTLSGTRTNINSYFTASFAMLKYSNIQTAHLSPLLAAARHPKWKSSVRAYDKGNCTRLLTQNDVEISLDAVRAAAPRRRL</sequence>
<gene>
    <name evidence="2" type="ORF">EVAR_68907_1</name>
</gene>
<proteinExistence type="predicted"/>
<keyword evidence="3" id="KW-1185">Reference proteome</keyword>
<dbReference type="AlphaFoldDB" id="A0A4C1ZRF8"/>
<dbReference type="EMBL" id="BGZK01002088">
    <property type="protein sequence ID" value="GBP90530.1"/>
    <property type="molecule type" value="Genomic_DNA"/>
</dbReference>
<dbReference type="Proteomes" id="UP000299102">
    <property type="component" value="Unassembled WGS sequence"/>
</dbReference>
<feature type="region of interest" description="Disordered" evidence="1">
    <location>
        <begin position="1"/>
        <end position="21"/>
    </location>
</feature>
<protein>
    <submittedName>
        <fullName evidence="2">Uncharacterized protein</fullName>
    </submittedName>
</protein>
<evidence type="ECO:0000313" key="3">
    <source>
        <dbReference type="Proteomes" id="UP000299102"/>
    </source>
</evidence>